<evidence type="ECO:0000313" key="3">
    <source>
        <dbReference type="EMBL" id="PHT85604.1"/>
    </source>
</evidence>
<dbReference type="AlphaFoldDB" id="A0A2G2ZUE5"/>
<reference evidence="3 4" key="2">
    <citation type="journal article" date="2017" name="Genome Biol.">
        <title>New reference genome sequences of hot pepper reveal the massive evolution of plant disease-resistance genes by retroduplication.</title>
        <authorList>
            <person name="Kim S."/>
            <person name="Park J."/>
            <person name="Yeom S.I."/>
            <person name="Kim Y.M."/>
            <person name="Seo E."/>
            <person name="Kim K.T."/>
            <person name="Kim M.S."/>
            <person name="Lee J.M."/>
            <person name="Cheong K."/>
            <person name="Shin H.S."/>
            <person name="Kim S.B."/>
            <person name="Han K."/>
            <person name="Lee J."/>
            <person name="Park M."/>
            <person name="Lee H.A."/>
            <person name="Lee H.Y."/>
            <person name="Lee Y."/>
            <person name="Oh S."/>
            <person name="Lee J.H."/>
            <person name="Choi E."/>
            <person name="Choi E."/>
            <person name="Lee S.E."/>
            <person name="Jeon J."/>
            <person name="Kim H."/>
            <person name="Choi G."/>
            <person name="Song H."/>
            <person name="Lee J."/>
            <person name="Lee S.C."/>
            <person name="Kwon J.K."/>
            <person name="Lee H.Y."/>
            <person name="Koo N."/>
            <person name="Hong Y."/>
            <person name="Kim R.W."/>
            <person name="Kang W.H."/>
            <person name="Huh J.H."/>
            <person name="Kang B.C."/>
            <person name="Yang T.J."/>
            <person name="Lee Y.H."/>
            <person name="Bennetzen J.L."/>
            <person name="Choi D."/>
        </authorList>
    </citation>
    <scope>NUCLEOTIDE SEQUENCE [LARGE SCALE GENOMIC DNA]</scope>
    <source>
        <strain evidence="4">cv. CM334</strain>
    </source>
</reference>
<keyword evidence="2 3" id="KW-0378">Hydrolase</keyword>
<dbReference type="GO" id="GO:0005783">
    <property type="term" value="C:endoplasmic reticulum"/>
    <property type="evidence" value="ECO:0000318"/>
    <property type="project" value="GO_Central"/>
</dbReference>
<protein>
    <submittedName>
        <fullName evidence="3">Ureidoglycolate hydrolase</fullName>
    </submittedName>
</protein>
<dbReference type="GO" id="GO:0046872">
    <property type="term" value="F:metal ion binding"/>
    <property type="evidence" value="ECO:0007669"/>
    <property type="project" value="UniProtKB-KW"/>
</dbReference>
<dbReference type="PANTHER" id="PTHR32494">
    <property type="entry name" value="ALLANTOATE DEIMINASE-RELATED"/>
    <property type="match status" value="1"/>
</dbReference>
<evidence type="ECO:0000256" key="1">
    <source>
        <dbReference type="ARBA" id="ARBA00022723"/>
    </source>
</evidence>
<keyword evidence="4" id="KW-1185">Reference proteome</keyword>
<dbReference type="GO" id="GO:0016813">
    <property type="term" value="F:hydrolase activity, acting on carbon-nitrogen (but not peptide) bonds, in linear amidines"/>
    <property type="evidence" value="ECO:0007669"/>
    <property type="project" value="InterPro"/>
</dbReference>
<accession>A0A2G2ZUE5</accession>
<name>A0A2G2ZUE5_CAPAN</name>
<dbReference type="STRING" id="4072.A0A2G2ZUE5"/>
<dbReference type="GO" id="GO:0010136">
    <property type="term" value="P:ureide catabolic process"/>
    <property type="evidence" value="ECO:0000318"/>
    <property type="project" value="GO_Central"/>
</dbReference>
<dbReference type="SUPFAM" id="SSF53187">
    <property type="entry name" value="Zn-dependent exopeptidases"/>
    <property type="match status" value="1"/>
</dbReference>
<dbReference type="Gramene" id="PHT85604">
    <property type="protein sequence ID" value="PHT85604"/>
    <property type="gene ID" value="T459_07710"/>
</dbReference>
<keyword evidence="1" id="KW-0479">Metal-binding</keyword>
<organism evidence="3 4">
    <name type="scientific">Capsicum annuum</name>
    <name type="common">Capsicum pepper</name>
    <dbReference type="NCBI Taxonomy" id="4072"/>
    <lineage>
        <taxon>Eukaryota</taxon>
        <taxon>Viridiplantae</taxon>
        <taxon>Streptophyta</taxon>
        <taxon>Embryophyta</taxon>
        <taxon>Tracheophyta</taxon>
        <taxon>Spermatophyta</taxon>
        <taxon>Magnoliopsida</taxon>
        <taxon>eudicotyledons</taxon>
        <taxon>Gunneridae</taxon>
        <taxon>Pentapetalae</taxon>
        <taxon>asterids</taxon>
        <taxon>lamiids</taxon>
        <taxon>Solanales</taxon>
        <taxon>Solanaceae</taxon>
        <taxon>Solanoideae</taxon>
        <taxon>Capsiceae</taxon>
        <taxon>Capsicum</taxon>
    </lineage>
</organism>
<evidence type="ECO:0000313" key="4">
    <source>
        <dbReference type="Proteomes" id="UP000222542"/>
    </source>
</evidence>
<dbReference type="PANTHER" id="PTHR32494:SF19">
    <property type="entry name" value="ALLANTOATE DEIMINASE-RELATED"/>
    <property type="match status" value="1"/>
</dbReference>
<dbReference type="EMBL" id="AYRZ02000003">
    <property type="protein sequence ID" value="PHT85604.1"/>
    <property type="molecule type" value="Genomic_DNA"/>
</dbReference>
<proteinExistence type="predicted"/>
<comment type="caution">
    <text evidence="3">The sequence shown here is derived from an EMBL/GenBank/DDBJ whole genome shotgun (WGS) entry which is preliminary data.</text>
</comment>
<dbReference type="Proteomes" id="UP000222542">
    <property type="component" value="Unassembled WGS sequence"/>
</dbReference>
<dbReference type="GO" id="GO:0004848">
    <property type="term" value="F:ureidoglycolate hydrolase activity"/>
    <property type="evidence" value="ECO:0000318"/>
    <property type="project" value="GO_Central"/>
</dbReference>
<reference evidence="3 4" key="1">
    <citation type="journal article" date="2014" name="Nat. Genet.">
        <title>Genome sequence of the hot pepper provides insights into the evolution of pungency in Capsicum species.</title>
        <authorList>
            <person name="Kim S."/>
            <person name="Park M."/>
            <person name="Yeom S.I."/>
            <person name="Kim Y.M."/>
            <person name="Lee J.M."/>
            <person name="Lee H.A."/>
            <person name="Seo E."/>
            <person name="Choi J."/>
            <person name="Cheong K."/>
            <person name="Kim K.T."/>
            <person name="Jung K."/>
            <person name="Lee G.W."/>
            <person name="Oh S.K."/>
            <person name="Bae C."/>
            <person name="Kim S.B."/>
            <person name="Lee H.Y."/>
            <person name="Kim S.Y."/>
            <person name="Kim M.S."/>
            <person name="Kang B.C."/>
            <person name="Jo Y.D."/>
            <person name="Yang H.B."/>
            <person name="Jeong H.J."/>
            <person name="Kang W.H."/>
            <person name="Kwon J.K."/>
            <person name="Shin C."/>
            <person name="Lim J.Y."/>
            <person name="Park J.H."/>
            <person name="Huh J.H."/>
            <person name="Kim J.S."/>
            <person name="Kim B.D."/>
            <person name="Cohen O."/>
            <person name="Paran I."/>
            <person name="Suh M.C."/>
            <person name="Lee S.B."/>
            <person name="Kim Y.K."/>
            <person name="Shin Y."/>
            <person name="Noh S.J."/>
            <person name="Park J."/>
            <person name="Seo Y.S."/>
            <person name="Kwon S.Y."/>
            <person name="Kim H.A."/>
            <person name="Park J.M."/>
            <person name="Kim H.J."/>
            <person name="Choi S.B."/>
            <person name="Bosland P.W."/>
            <person name="Reeves G."/>
            <person name="Jo S.H."/>
            <person name="Lee B.W."/>
            <person name="Cho H.T."/>
            <person name="Choi H.S."/>
            <person name="Lee M.S."/>
            <person name="Yu Y."/>
            <person name="Do Choi Y."/>
            <person name="Park B.S."/>
            <person name="van Deynze A."/>
            <person name="Ashrafi H."/>
            <person name="Hill T."/>
            <person name="Kim W.T."/>
            <person name="Pai H.S."/>
            <person name="Ahn H.K."/>
            <person name="Yeam I."/>
            <person name="Giovannoni J.J."/>
            <person name="Rose J.K."/>
            <person name="Sorensen I."/>
            <person name="Lee S.J."/>
            <person name="Kim R.W."/>
            <person name="Choi I.Y."/>
            <person name="Choi B.S."/>
            <person name="Lim J.S."/>
            <person name="Lee Y.H."/>
            <person name="Choi D."/>
        </authorList>
    </citation>
    <scope>NUCLEOTIDE SEQUENCE [LARGE SCALE GENOMIC DNA]</scope>
    <source>
        <strain evidence="4">cv. CM334</strain>
    </source>
</reference>
<evidence type="ECO:0000256" key="2">
    <source>
        <dbReference type="ARBA" id="ARBA00022801"/>
    </source>
</evidence>
<dbReference type="Gene3D" id="3.40.630.10">
    <property type="entry name" value="Zn peptidases"/>
    <property type="match status" value="1"/>
</dbReference>
<gene>
    <name evidence="3" type="ORF">T459_07710</name>
</gene>
<dbReference type="InterPro" id="IPR010158">
    <property type="entry name" value="Amidase_Cbmase"/>
</dbReference>
<sequence length="212" mass="22406">MTSINYVAEAGIVQFAEQLISTKDSHNVSFSDADKSVGYANAKGDLSEVFLKKGTYSAFVKLHIEQGPILEKGQLLLNAYPILHHPMQVQQASKHSIGVVTAIAAPASIKVTFEGNGGHAGAALMPKASELTLAVQKHVLNSGSVDTFGTVGVSATIESIGHSHVSLLCQTCGLMIFSLKSIQNHLCTGCSAELMYVLEPTKKVAAVKLIDD</sequence>